<keyword evidence="4 8" id="KW-0812">Transmembrane</keyword>
<dbReference type="InterPro" id="IPR018108">
    <property type="entry name" value="MCP_transmembrane"/>
</dbReference>
<keyword evidence="6" id="KW-1133">Transmembrane helix</keyword>
<dbReference type="EMBL" id="QCYY01002453">
    <property type="protein sequence ID" value="ROT70206.1"/>
    <property type="molecule type" value="Genomic_DNA"/>
</dbReference>
<dbReference type="Proteomes" id="UP000283509">
    <property type="component" value="Unassembled WGS sequence"/>
</dbReference>
<evidence type="ECO:0000256" key="2">
    <source>
        <dbReference type="ARBA" id="ARBA00006375"/>
    </source>
</evidence>
<feature type="repeat" description="Solcar" evidence="8">
    <location>
        <begin position="86"/>
        <end position="145"/>
    </location>
</feature>
<keyword evidence="3 9" id="KW-0813">Transport</keyword>
<evidence type="ECO:0000256" key="8">
    <source>
        <dbReference type="PROSITE-ProRule" id="PRU00282"/>
    </source>
</evidence>
<keyword evidence="5" id="KW-0677">Repeat</keyword>
<dbReference type="InterPro" id="IPR023395">
    <property type="entry name" value="MCP_dom_sf"/>
</dbReference>
<gene>
    <name evidence="10" type="ORF">C7M84_011527</name>
</gene>
<dbReference type="SUPFAM" id="SSF103506">
    <property type="entry name" value="Mitochondrial carrier"/>
    <property type="match status" value="1"/>
</dbReference>
<evidence type="ECO:0000256" key="5">
    <source>
        <dbReference type="ARBA" id="ARBA00022737"/>
    </source>
</evidence>
<comment type="subcellular location">
    <subcellularLocation>
        <location evidence="1">Membrane</location>
        <topology evidence="1">Multi-pass membrane protein</topology>
    </subcellularLocation>
</comment>
<feature type="repeat" description="Solcar" evidence="8">
    <location>
        <begin position="1"/>
        <end position="77"/>
    </location>
</feature>
<protein>
    <recommendedName>
        <fullName evidence="12">S-adenosylmethionine mitochondrial carrier protein</fullName>
    </recommendedName>
</protein>
<proteinExistence type="inferred from homology"/>
<keyword evidence="7 8" id="KW-0472">Membrane</keyword>
<evidence type="ECO:0000256" key="3">
    <source>
        <dbReference type="ARBA" id="ARBA00022448"/>
    </source>
</evidence>
<reference evidence="10 11" key="1">
    <citation type="submission" date="2018-04" db="EMBL/GenBank/DDBJ databases">
        <authorList>
            <person name="Zhang X."/>
            <person name="Yuan J."/>
            <person name="Li F."/>
            <person name="Xiang J."/>
        </authorList>
    </citation>
    <scope>NUCLEOTIDE SEQUENCE [LARGE SCALE GENOMIC DNA]</scope>
    <source>
        <tissue evidence="10">Muscle</tissue>
    </source>
</reference>
<dbReference type="GO" id="GO:0016020">
    <property type="term" value="C:membrane"/>
    <property type="evidence" value="ECO:0007669"/>
    <property type="project" value="UniProtKB-SubCell"/>
</dbReference>
<dbReference type="STRING" id="6689.A0A423T149"/>
<comment type="similarity">
    <text evidence="2 9">Belongs to the mitochondrial carrier (TC 2.A.29) family.</text>
</comment>
<dbReference type="OrthoDB" id="276989at2759"/>
<organism evidence="10 11">
    <name type="scientific">Penaeus vannamei</name>
    <name type="common">Whiteleg shrimp</name>
    <name type="synonym">Litopenaeus vannamei</name>
    <dbReference type="NCBI Taxonomy" id="6689"/>
    <lineage>
        <taxon>Eukaryota</taxon>
        <taxon>Metazoa</taxon>
        <taxon>Ecdysozoa</taxon>
        <taxon>Arthropoda</taxon>
        <taxon>Crustacea</taxon>
        <taxon>Multicrustacea</taxon>
        <taxon>Malacostraca</taxon>
        <taxon>Eumalacostraca</taxon>
        <taxon>Eucarida</taxon>
        <taxon>Decapoda</taxon>
        <taxon>Dendrobranchiata</taxon>
        <taxon>Penaeoidea</taxon>
        <taxon>Penaeidae</taxon>
        <taxon>Penaeus</taxon>
    </lineage>
</organism>
<evidence type="ECO:0000256" key="1">
    <source>
        <dbReference type="ARBA" id="ARBA00004141"/>
    </source>
</evidence>
<accession>A0A423T149</accession>
<sequence>MFAASAGEVAACVIRVPMEVVKQRMQAQMYQSSMQVIQVTLRQEGFRGLYRGYTSTVIREVPFSIIQFPLWELFKKWWSHHQGRLVDSWQSSLCGALAGGMAAAITTPLDVAKTRIMLADHSSSIAKGNIANAMKVVYSQQGISG</sequence>
<evidence type="ECO:0008006" key="12">
    <source>
        <dbReference type="Google" id="ProtNLM"/>
    </source>
</evidence>
<dbReference type="PROSITE" id="PS50920">
    <property type="entry name" value="SOLCAR"/>
    <property type="match status" value="2"/>
</dbReference>
<dbReference type="Gene3D" id="1.50.40.10">
    <property type="entry name" value="Mitochondrial carrier domain"/>
    <property type="match status" value="1"/>
</dbReference>
<evidence type="ECO:0000256" key="9">
    <source>
        <dbReference type="RuleBase" id="RU000488"/>
    </source>
</evidence>
<evidence type="ECO:0000256" key="7">
    <source>
        <dbReference type="ARBA" id="ARBA00023136"/>
    </source>
</evidence>
<reference evidence="10 11" key="2">
    <citation type="submission" date="2019-01" db="EMBL/GenBank/DDBJ databases">
        <title>The decoding of complex shrimp genome reveals the adaptation for benthos swimmer, frequently molting mechanism and breeding impact on genome.</title>
        <authorList>
            <person name="Sun Y."/>
            <person name="Gao Y."/>
            <person name="Yu Y."/>
        </authorList>
    </citation>
    <scope>NUCLEOTIDE SEQUENCE [LARGE SCALE GENOMIC DNA]</scope>
    <source>
        <tissue evidence="10">Muscle</tissue>
    </source>
</reference>
<dbReference type="PANTHER" id="PTHR45667">
    <property type="entry name" value="S-ADENOSYLMETHIONINE MITOCHONDRIAL CARRIER PROTEIN"/>
    <property type="match status" value="1"/>
</dbReference>
<dbReference type="Pfam" id="PF00153">
    <property type="entry name" value="Mito_carr"/>
    <property type="match status" value="2"/>
</dbReference>
<evidence type="ECO:0000256" key="4">
    <source>
        <dbReference type="ARBA" id="ARBA00022692"/>
    </source>
</evidence>
<evidence type="ECO:0000256" key="6">
    <source>
        <dbReference type="ARBA" id="ARBA00022989"/>
    </source>
</evidence>
<keyword evidence="11" id="KW-1185">Reference proteome</keyword>
<dbReference type="AlphaFoldDB" id="A0A423T149"/>
<evidence type="ECO:0000313" key="10">
    <source>
        <dbReference type="EMBL" id="ROT70206.1"/>
    </source>
</evidence>
<name>A0A423T149_PENVA</name>
<evidence type="ECO:0000313" key="11">
    <source>
        <dbReference type="Proteomes" id="UP000283509"/>
    </source>
</evidence>
<comment type="caution">
    <text evidence="10">The sequence shown here is derived from an EMBL/GenBank/DDBJ whole genome shotgun (WGS) entry which is preliminary data.</text>
</comment>